<feature type="transmembrane region" description="Helical" evidence="1">
    <location>
        <begin position="12"/>
        <end position="32"/>
    </location>
</feature>
<name>A0A2I0QUA0_9BACI</name>
<protein>
    <submittedName>
        <fullName evidence="2">Uncharacterized protein</fullName>
    </submittedName>
</protein>
<evidence type="ECO:0000256" key="1">
    <source>
        <dbReference type="SAM" id="Phobius"/>
    </source>
</evidence>
<feature type="transmembrane region" description="Helical" evidence="1">
    <location>
        <begin position="44"/>
        <end position="65"/>
    </location>
</feature>
<keyword evidence="3" id="KW-1185">Reference proteome</keyword>
<dbReference type="EMBL" id="PJNH01000002">
    <property type="protein sequence ID" value="PKR77670.1"/>
    <property type="molecule type" value="Genomic_DNA"/>
</dbReference>
<accession>A0A2I0QUA0</accession>
<dbReference type="Proteomes" id="UP000243524">
    <property type="component" value="Unassembled WGS sequence"/>
</dbReference>
<organism evidence="2 3">
    <name type="scientific">Halalkalibacillus sediminis</name>
    <dbReference type="NCBI Taxonomy" id="2018042"/>
    <lineage>
        <taxon>Bacteria</taxon>
        <taxon>Bacillati</taxon>
        <taxon>Bacillota</taxon>
        <taxon>Bacilli</taxon>
        <taxon>Bacillales</taxon>
        <taxon>Bacillaceae</taxon>
        <taxon>Halalkalibacillus</taxon>
    </lineage>
</organism>
<keyword evidence="1" id="KW-1133">Transmembrane helix</keyword>
<gene>
    <name evidence="2" type="ORF">CEY16_06980</name>
</gene>
<comment type="caution">
    <text evidence="2">The sequence shown here is derived from an EMBL/GenBank/DDBJ whole genome shotgun (WGS) entry which is preliminary data.</text>
</comment>
<feature type="transmembrane region" description="Helical" evidence="1">
    <location>
        <begin position="77"/>
        <end position="98"/>
    </location>
</feature>
<evidence type="ECO:0000313" key="3">
    <source>
        <dbReference type="Proteomes" id="UP000243524"/>
    </source>
</evidence>
<proteinExistence type="predicted"/>
<keyword evidence="1" id="KW-0812">Transmembrane</keyword>
<evidence type="ECO:0000313" key="2">
    <source>
        <dbReference type="EMBL" id="PKR77670.1"/>
    </source>
</evidence>
<reference evidence="2 3" key="1">
    <citation type="submission" date="2017-06" db="EMBL/GenBank/DDBJ databases">
        <title>the draft geome sequence of Illustriluteabacillus marina B3227.</title>
        <authorList>
            <person name="He R.-H."/>
            <person name="Du Z.-J."/>
        </authorList>
    </citation>
    <scope>NUCLEOTIDE SEQUENCE [LARGE SCALE GENOMIC DNA]</scope>
    <source>
        <strain evidence="2 3">B3227</strain>
    </source>
</reference>
<dbReference type="AlphaFoldDB" id="A0A2I0QUA0"/>
<sequence length="213" mass="25097">MGALGFMKSFLSITTFIISFYFFSSFFYSVLADIFTEPIGMARFIVIFFGFIISIIISGTFYRFLEDRERTWFPPKRRLLVTAGIIFFLVAVFGIDYWNDYREKPVLAAMKVNVESDSPFYLLIDRNEERLKLTSEKDIKQFFSYFEEVTVQRVKEDEWQLGKAYSLHLYNEKNGHRSFIISNGFIMIGESLYEVIDGDWNPMGVMKFLEEKT</sequence>
<keyword evidence="1" id="KW-0472">Membrane</keyword>